<name>A0A183G787_HELPZ</name>
<accession>A0A3P8AFI6</accession>
<protein>
    <submittedName>
        <fullName evidence="1 3">Uncharacterized protein</fullName>
    </submittedName>
</protein>
<accession>A0A183G787</accession>
<gene>
    <name evidence="1" type="ORF">HPBE_LOCUS17628</name>
</gene>
<evidence type="ECO:0000313" key="1">
    <source>
        <dbReference type="EMBL" id="VDP09451.1"/>
    </source>
</evidence>
<evidence type="ECO:0000313" key="3">
    <source>
        <dbReference type="WBParaSite" id="HPBE_0001762901-mRNA-1"/>
    </source>
</evidence>
<proteinExistence type="predicted"/>
<sequence length="82" mass="9125">MKPCGVAKEQRTATRRWPTGQAVSERVAAEKWGLWRLACFIVANSVLSMRRGGIEGEAKTPPMNHINTPIVICDDTRTAQRC</sequence>
<dbReference type="EMBL" id="UZAH01030141">
    <property type="protein sequence ID" value="VDP09451.1"/>
    <property type="molecule type" value="Genomic_DNA"/>
</dbReference>
<organism evidence="2 3">
    <name type="scientific">Heligmosomoides polygyrus</name>
    <name type="common">Parasitic roundworm</name>
    <dbReference type="NCBI Taxonomy" id="6339"/>
    <lineage>
        <taxon>Eukaryota</taxon>
        <taxon>Metazoa</taxon>
        <taxon>Ecdysozoa</taxon>
        <taxon>Nematoda</taxon>
        <taxon>Chromadorea</taxon>
        <taxon>Rhabditida</taxon>
        <taxon>Rhabditina</taxon>
        <taxon>Rhabditomorpha</taxon>
        <taxon>Strongyloidea</taxon>
        <taxon>Heligmosomidae</taxon>
        <taxon>Heligmosomoides</taxon>
    </lineage>
</organism>
<evidence type="ECO:0000313" key="2">
    <source>
        <dbReference type="Proteomes" id="UP000050761"/>
    </source>
</evidence>
<keyword evidence="2" id="KW-1185">Reference proteome</keyword>
<reference evidence="3" key="2">
    <citation type="submission" date="2019-09" db="UniProtKB">
        <authorList>
            <consortium name="WormBaseParasite"/>
        </authorList>
    </citation>
    <scope>IDENTIFICATION</scope>
</reference>
<dbReference type="WBParaSite" id="HPBE_0001762901-mRNA-1">
    <property type="protein sequence ID" value="HPBE_0001762901-mRNA-1"/>
    <property type="gene ID" value="HPBE_0001762901"/>
</dbReference>
<reference evidence="1 2" key="1">
    <citation type="submission" date="2018-11" db="EMBL/GenBank/DDBJ databases">
        <authorList>
            <consortium name="Pathogen Informatics"/>
        </authorList>
    </citation>
    <scope>NUCLEOTIDE SEQUENCE [LARGE SCALE GENOMIC DNA]</scope>
</reference>
<dbReference type="AlphaFoldDB" id="A0A183G787"/>
<dbReference type="Proteomes" id="UP000050761">
    <property type="component" value="Unassembled WGS sequence"/>
</dbReference>